<evidence type="ECO:0000256" key="11">
    <source>
        <dbReference type="ARBA" id="ARBA00045736"/>
    </source>
</evidence>
<keyword evidence="6 12" id="KW-0812">Transmembrane</keyword>
<keyword evidence="10" id="KW-0270">Exopolysaccharide synthesis</keyword>
<reference evidence="14 15" key="1">
    <citation type="submission" date="2024-06" db="EMBL/GenBank/DDBJ databases">
        <title>Genomic Encyclopedia of Type Strains, Phase IV (KMG-IV): sequencing the most valuable type-strain genomes for metagenomic binning, comparative biology and taxonomic classification.</title>
        <authorList>
            <person name="Goeker M."/>
        </authorList>
    </citation>
    <scope>NUCLEOTIDE SEQUENCE [LARGE SCALE GENOMIC DNA]</scope>
    <source>
        <strain evidence="14 15">DSM 28302</strain>
    </source>
</reference>
<comment type="pathway">
    <text evidence="2">Capsule biogenesis; capsule polysaccharide biosynthesis.</text>
</comment>
<evidence type="ECO:0000256" key="10">
    <source>
        <dbReference type="ARBA" id="ARBA00023169"/>
    </source>
</evidence>
<comment type="similarity">
    <text evidence="3">Belongs to the CpsC/CapA family.</text>
</comment>
<evidence type="ECO:0000256" key="3">
    <source>
        <dbReference type="ARBA" id="ARBA00006683"/>
    </source>
</evidence>
<dbReference type="PANTHER" id="PTHR32309:SF13">
    <property type="entry name" value="FERRIC ENTEROBACTIN TRANSPORT PROTEIN FEPE"/>
    <property type="match status" value="1"/>
</dbReference>
<evidence type="ECO:0000256" key="6">
    <source>
        <dbReference type="ARBA" id="ARBA00022692"/>
    </source>
</evidence>
<keyword evidence="15" id="KW-1185">Reference proteome</keyword>
<protein>
    <recommendedName>
        <fullName evidence="4">Capsular polysaccharide biosynthesis protein CpsC</fullName>
    </recommendedName>
</protein>
<dbReference type="InterPro" id="IPR003856">
    <property type="entry name" value="LPS_length_determ_N"/>
</dbReference>
<organism evidence="14 15">
    <name type="scientific">Streptococcus porcorum</name>
    <dbReference type="NCBI Taxonomy" id="701526"/>
    <lineage>
        <taxon>Bacteria</taxon>
        <taxon>Bacillati</taxon>
        <taxon>Bacillota</taxon>
        <taxon>Bacilli</taxon>
        <taxon>Lactobacillales</taxon>
        <taxon>Streptococcaceae</taxon>
        <taxon>Streptococcus</taxon>
    </lineage>
</organism>
<evidence type="ECO:0000313" key="15">
    <source>
        <dbReference type="Proteomes" id="UP001549037"/>
    </source>
</evidence>
<comment type="subcellular location">
    <subcellularLocation>
        <location evidence="1">Cell membrane</location>
        <topology evidence="1">Multi-pass membrane protein</topology>
    </subcellularLocation>
</comment>
<evidence type="ECO:0000256" key="5">
    <source>
        <dbReference type="ARBA" id="ARBA00022475"/>
    </source>
</evidence>
<keyword evidence="8 12" id="KW-1133">Transmembrane helix</keyword>
<feature type="transmembrane region" description="Helical" evidence="12">
    <location>
        <begin position="25"/>
        <end position="47"/>
    </location>
</feature>
<evidence type="ECO:0000256" key="2">
    <source>
        <dbReference type="ARBA" id="ARBA00005132"/>
    </source>
</evidence>
<dbReference type="InterPro" id="IPR050445">
    <property type="entry name" value="Bact_polysacc_biosynth/exp"/>
</dbReference>
<evidence type="ECO:0000256" key="9">
    <source>
        <dbReference type="ARBA" id="ARBA00023136"/>
    </source>
</evidence>
<accession>A0ABV2JHB8</accession>
<dbReference type="Proteomes" id="UP001549037">
    <property type="component" value="Unassembled WGS sequence"/>
</dbReference>
<evidence type="ECO:0000256" key="1">
    <source>
        <dbReference type="ARBA" id="ARBA00004651"/>
    </source>
</evidence>
<comment type="caution">
    <text evidence="14">The sequence shown here is derived from an EMBL/GenBank/DDBJ whole genome shotgun (WGS) entry which is preliminary data.</text>
</comment>
<keyword evidence="9 12" id="KW-0472">Membrane</keyword>
<dbReference type="EMBL" id="JBEPLN010000044">
    <property type="protein sequence ID" value="MET3635128.1"/>
    <property type="molecule type" value="Genomic_DNA"/>
</dbReference>
<proteinExistence type="inferred from homology"/>
<dbReference type="Pfam" id="PF02706">
    <property type="entry name" value="Wzz"/>
    <property type="match status" value="1"/>
</dbReference>
<dbReference type="PANTHER" id="PTHR32309">
    <property type="entry name" value="TYROSINE-PROTEIN KINASE"/>
    <property type="match status" value="1"/>
</dbReference>
<dbReference type="RefSeq" id="WP_354369831.1">
    <property type="nucleotide sequence ID" value="NZ_JBEPLN010000044.1"/>
</dbReference>
<evidence type="ECO:0000256" key="12">
    <source>
        <dbReference type="SAM" id="Phobius"/>
    </source>
</evidence>
<evidence type="ECO:0000256" key="4">
    <source>
        <dbReference type="ARBA" id="ARBA00020739"/>
    </source>
</evidence>
<evidence type="ECO:0000313" key="14">
    <source>
        <dbReference type="EMBL" id="MET3635128.1"/>
    </source>
</evidence>
<keyword evidence="5" id="KW-1003">Cell membrane</keyword>
<evidence type="ECO:0000256" key="8">
    <source>
        <dbReference type="ARBA" id="ARBA00022989"/>
    </source>
</evidence>
<feature type="domain" description="Polysaccharide chain length determinant N-terminal" evidence="13">
    <location>
        <begin position="12"/>
        <end position="103"/>
    </location>
</feature>
<sequence length="231" mass="25827">MEYGDFHKDRVIELGYLLNRIWSNWYKILTVTFLGIFFSASISRYILQPVYYSEVKLYIVGESSLVDSNILMTDKLEVGSQLINDYKELVLSTTVISNVRDKLNIKEGLENLQNNIKIVVPLNTRVISIGVTNEDPRVSALIANELASVSSEKLMNMVDGAKVNLISKANVPSSPISPNIAKNVILGGILTMFISISIVFLKIVLDSRVRRPEDIELTMPVEVIGIVPKLK</sequence>
<evidence type="ECO:0000256" key="7">
    <source>
        <dbReference type="ARBA" id="ARBA00022903"/>
    </source>
</evidence>
<gene>
    <name evidence="14" type="ORF">ABID28_001790</name>
</gene>
<evidence type="ECO:0000259" key="13">
    <source>
        <dbReference type="Pfam" id="PF02706"/>
    </source>
</evidence>
<name>A0ABV2JHB8_9STRE</name>
<keyword evidence="7" id="KW-0972">Capsule biogenesis/degradation</keyword>
<feature type="transmembrane region" description="Helical" evidence="12">
    <location>
        <begin position="184"/>
        <end position="205"/>
    </location>
</feature>
<comment type="function">
    <text evidence="11">Required for CpsD phosphorylation. Involved in the regulation of capsular polysaccharide biosynthesis. May be part of a complex that directs the coordinated polymerization and export to the cell surface of the capsular polysaccharide.</text>
</comment>